<dbReference type="Pfam" id="PF00005">
    <property type="entry name" value="ABC_tran"/>
    <property type="match status" value="1"/>
</dbReference>
<dbReference type="GO" id="GO:0005886">
    <property type="term" value="C:plasma membrane"/>
    <property type="evidence" value="ECO:0007669"/>
    <property type="project" value="TreeGrafter"/>
</dbReference>
<dbReference type="InterPro" id="IPR017871">
    <property type="entry name" value="ABC_transporter-like_CS"/>
</dbReference>
<dbReference type="PANTHER" id="PTHR24220:SF86">
    <property type="entry name" value="ABC TRANSPORTER ABCH.1"/>
    <property type="match status" value="1"/>
</dbReference>
<dbReference type="InterPro" id="IPR027417">
    <property type="entry name" value="P-loop_NTPase"/>
</dbReference>
<reference evidence="5 6" key="1">
    <citation type="submission" date="2011-08" db="EMBL/GenBank/DDBJ databases">
        <authorList>
            <person name="Weinstock G."/>
            <person name="Sodergren E."/>
            <person name="Clifton S."/>
            <person name="Fulton L."/>
            <person name="Fulton B."/>
            <person name="Courtney L."/>
            <person name="Fronick C."/>
            <person name="Harrison M."/>
            <person name="Strong C."/>
            <person name="Farmer C."/>
            <person name="Delahaunty K."/>
            <person name="Markovic C."/>
            <person name="Hall O."/>
            <person name="Minx P."/>
            <person name="Tomlinson C."/>
            <person name="Mitreva M."/>
            <person name="Hou S."/>
            <person name="Chen J."/>
            <person name="Wollam A."/>
            <person name="Pepin K.H."/>
            <person name="Johnson M."/>
            <person name="Bhonagiri V."/>
            <person name="Zhang X."/>
            <person name="Suruliraj S."/>
            <person name="Warren W."/>
            <person name="Chinwalla A."/>
            <person name="Mardis E.R."/>
            <person name="Wilson R.K."/>
        </authorList>
    </citation>
    <scope>NUCLEOTIDE SEQUENCE [LARGE SCALE GENOMIC DNA]</scope>
    <source>
        <strain evidence="5 6">F0357</strain>
    </source>
</reference>
<evidence type="ECO:0000259" key="4">
    <source>
        <dbReference type="PROSITE" id="PS50893"/>
    </source>
</evidence>
<dbReference type="PANTHER" id="PTHR24220">
    <property type="entry name" value="IMPORT ATP-BINDING PROTEIN"/>
    <property type="match status" value="1"/>
</dbReference>
<dbReference type="EMBL" id="AGCJ01000076">
    <property type="protein sequence ID" value="EHM38655.1"/>
    <property type="molecule type" value="Genomic_DNA"/>
</dbReference>
<dbReference type="AlphaFoldDB" id="G9YJD8"/>
<evidence type="ECO:0000256" key="3">
    <source>
        <dbReference type="ARBA" id="ARBA00022840"/>
    </source>
</evidence>
<dbReference type="InterPro" id="IPR003593">
    <property type="entry name" value="AAA+_ATPase"/>
</dbReference>
<dbReference type="SUPFAM" id="SSF52540">
    <property type="entry name" value="P-loop containing nucleoside triphosphate hydrolases"/>
    <property type="match status" value="1"/>
</dbReference>
<sequence length="235" mass="25619">MDKIMIDLQDIRKTYRIGSQDFAALAGITLQIAEGEFAALMGPSGSGKSTLMNILGCLDRPTSGSYKLDGREVANLSDNELALTRNKSIGFVFQNFNLLGRISALDNVALPLVYAGIGKEERTERAMEKLRAVGLGTWSHHKPNELSGGQRQRVAIARALINNPHIIMADEPTGNLDTKSTHEIMDIFESLHQEKKTIILVTHEPEIAARASRQLLLSDGVITKDAGKGVVMDVV</sequence>
<dbReference type="RefSeq" id="WP_006790752.1">
    <property type="nucleotide sequence ID" value="NZ_JH417605.1"/>
</dbReference>
<dbReference type="eggNOG" id="COG1136">
    <property type="taxonomic scope" value="Bacteria"/>
</dbReference>
<keyword evidence="2" id="KW-0547">Nucleotide-binding</keyword>
<dbReference type="PROSITE" id="PS50893">
    <property type="entry name" value="ABC_TRANSPORTER_2"/>
    <property type="match status" value="1"/>
</dbReference>
<dbReference type="Proteomes" id="UP000005481">
    <property type="component" value="Unassembled WGS sequence"/>
</dbReference>
<dbReference type="GO" id="GO:0098796">
    <property type="term" value="C:membrane protein complex"/>
    <property type="evidence" value="ECO:0007669"/>
    <property type="project" value="UniProtKB-ARBA"/>
</dbReference>
<dbReference type="GO" id="GO:0022857">
    <property type="term" value="F:transmembrane transporter activity"/>
    <property type="evidence" value="ECO:0007669"/>
    <property type="project" value="TreeGrafter"/>
</dbReference>
<dbReference type="HOGENOM" id="CLU_000604_1_22_9"/>
<proteinExistence type="predicted"/>
<dbReference type="InterPro" id="IPR015854">
    <property type="entry name" value="ABC_transpr_LolD-like"/>
</dbReference>
<name>G9YJD8_9FIRM</name>
<gene>
    <name evidence="5" type="ORF">HMPREF0080_01787</name>
</gene>
<dbReference type="InterPro" id="IPR017911">
    <property type="entry name" value="MacB-like_ATP-bd"/>
</dbReference>
<dbReference type="PROSITE" id="PS00211">
    <property type="entry name" value="ABC_TRANSPORTER_1"/>
    <property type="match status" value="1"/>
</dbReference>
<feature type="domain" description="ABC transporter" evidence="4">
    <location>
        <begin position="6"/>
        <end position="234"/>
    </location>
</feature>
<dbReference type="Gene3D" id="3.40.50.300">
    <property type="entry name" value="P-loop containing nucleotide triphosphate hydrolases"/>
    <property type="match status" value="1"/>
</dbReference>
<dbReference type="OrthoDB" id="9791546at2"/>
<evidence type="ECO:0000256" key="1">
    <source>
        <dbReference type="ARBA" id="ARBA00022448"/>
    </source>
</evidence>
<evidence type="ECO:0000313" key="6">
    <source>
        <dbReference type="Proteomes" id="UP000005481"/>
    </source>
</evidence>
<dbReference type="CDD" id="cd03255">
    <property type="entry name" value="ABC_MJ0796_LolCDE_FtsE"/>
    <property type="match status" value="1"/>
</dbReference>
<keyword evidence="3 5" id="KW-0067">ATP-binding</keyword>
<dbReference type="FunFam" id="3.40.50.300:FF:000032">
    <property type="entry name" value="Export ABC transporter ATP-binding protein"/>
    <property type="match status" value="1"/>
</dbReference>
<dbReference type="InterPro" id="IPR003439">
    <property type="entry name" value="ABC_transporter-like_ATP-bd"/>
</dbReference>
<dbReference type="GO" id="GO:0016887">
    <property type="term" value="F:ATP hydrolysis activity"/>
    <property type="evidence" value="ECO:0007669"/>
    <property type="project" value="InterPro"/>
</dbReference>
<dbReference type="PATRIC" id="fig|861450.3.peg.1652"/>
<evidence type="ECO:0000256" key="2">
    <source>
        <dbReference type="ARBA" id="ARBA00022741"/>
    </source>
</evidence>
<keyword evidence="1" id="KW-0813">Transport</keyword>
<comment type="caution">
    <text evidence="5">The sequence shown here is derived from an EMBL/GenBank/DDBJ whole genome shotgun (WGS) entry which is preliminary data.</text>
</comment>
<dbReference type="SMART" id="SM00382">
    <property type="entry name" value="AAA"/>
    <property type="match status" value="1"/>
</dbReference>
<dbReference type="STRING" id="861450.HMPREF0080_01787"/>
<protein>
    <submittedName>
        <fullName evidence="5">ABC transporter, ATP-binding protein</fullName>
    </submittedName>
</protein>
<dbReference type="GO" id="GO:0005524">
    <property type="term" value="F:ATP binding"/>
    <property type="evidence" value="ECO:0007669"/>
    <property type="project" value="UniProtKB-KW"/>
</dbReference>
<accession>G9YJD8</accession>
<organism evidence="5 6">
    <name type="scientific">Anaeroglobus geminatus F0357</name>
    <dbReference type="NCBI Taxonomy" id="861450"/>
    <lineage>
        <taxon>Bacteria</taxon>
        <taxon>Bacillati</taxon>
        <taxon>Bacillota</taxon>
        <taxon>Negativicutes</taxon>
        <taxon>Veillonellales</taxon>
        <taxon>Veillonellaceae</taxon>
        <taxon>Anaeroglobus</taxon>
    </lineage>
</organism>
<evidence type="ECO:0000313" key="5">
    <source>
        <dbReference type="EMBL" id="EHM38655.1"/>
    </source>
</evidence>
<keyword evidence="6" id="KW-1185">Reference proteome</keyword>